<dbReference type="InterPro" id="IPR031825">
    <property type="entry name" value="RXLR"/>
</dbReference>
<protein>
    <recommendedName>
        <fullName evidence="5">RxLR effector protein</fullName>
    </recommendedName>
</protein>
<comment type="domain">
    <text evidence="5">The RxLR-dEER motif acts to carry the protein into the host cell cytoplasm through binding to cell surface phosphatidylinositol-3-phosphate.</text>
</comment>
<reference evidence="6" key="1">
    <citation type="submission" date="2021-02" db="EMBL/GenBank/DDBJ databases">
        <authorList>
            <person name="Palmer J.M."/>
        </authorList>
    </citation>
    <scope>NUCLEOTIDE SEQUENCE</scope>
    <source>
        <strain evidence="6">SCRP734</strain>
    </source>
</reference>
<evidence type="ECO:0000313" key="6">
    <source>
        <dbReference type="EMBL" id="KAG7387370.1"/>
    </source>
</evidence>
<evidence type="ECO:0000256" key="5">
    <source>
        <dbReference type="RuleBase" id="RU367124"/>
    </source>
</evidence>
<dbReference type="Pfam" id="PF16810">
    <property type="entry name" value="RXLR"/>
    <property type="match status" value="1"/>
</dbReference>
<proteinExistence type="inferred from homology"/>
<evidence type="ECO:0000256" key="2">
    <source>
        <dbReference type="ARBA" id="ARBA00010400"/>
    </source>
</evidence>
<keyword evidence="4 5" id="KW-0732">Signal</keyword>
<dbReference type="EMBL" id="JAGDFM010000080">
    <property type="protein sequence ID" value="KAG7387370.1"/>
    <property type="molecule type" value="Genomic_DNA"/>
</dbReference>
<name>A0A8T1W5A9_9STRA</name>
<sequence>MRSSYLVLLAVATIASCSARSTISAADQTMISTATQPHEVPLVNNKRALRARTVHAAAPDDEDEDRALNLDRMSVEKLEDILTNTNGVQAKKFAGWKKKNVLPSTVGDRIKKFSPADERYWGIGYMYRQYLNGIKPTSTYQRYSDDKLAELSQKIRESKVVSPSTTWSAWLLNWVPN</sequence>
<organism evidence="6 7">
    <name type="scientific">Phytophthora pseudosyringae</name>
    <dbReference type="NCBI Taxonomy" id="221518"/>
    <lineage>
        <taxon>Eukaryota</taxon>
        <taxon>Sar</taxon>
        <taxon>Stramenopiles</taxon>
        <taxon>Oomycota</taxon>
        <taxon>Peronosporomycetes</taxon>
        <taxon>Peronosporales</taxon>
        <taxon>Peronosporaceae</taxon>
        <taxon>Phytophthora</taxon>
    </lineage>
</organism>
<evidence type="ECO:0000313" key="7">
    <source>
        <dbReference type="Proteomes" id="UP000694044"/>
    </source>
</evidence>
<evidence type="ECO:0000256" key="3">
    <source>
        <dbReference type="ARBA" id="ARBA00022525"/>
    </source>
</evidence>
<keyword evidence="3 5" id="KW-0964">Secreted</keyword>
<evidence type="ECO:0000256" key="1">
    <source>
        <dbReference type="ARBA" id="ARBA00004613"/>
    </source>
</evidence>
<comment type="similarity">
    <text evidence="2 5">Belongs to the RxLR effector family.</text>
</comment>
<dbReference type="OrthoDB" id="144961at2759"/>
<feature type="chain" id="PRO_5035969686" description="RxLR effector protein" evidence="5">
    <location>
        <begin position="20"/>
        <end position="177"/>
    </location>
</feature>
<comment type="function">
    <text evidence="5">Effector that suppresses plant defense responses during pathogen infection.</text>
</comment>
<dbReference type="Proteomes" id="UP000694044">
    <property type="component" value="Unassembled WGS sequence"/>
</dbReference>
<dbReference type="PROSITE" id="PS51257">
    <property type="entry name" value="PROKAR_LIPOPROTEIN"/>
    <property type="match status" value="1"/>
</dbReference>
<keyword evidence="7" id="KW-1185">Reference proteome</keyword>
<comment type="subcellular location">
    <subcellularLocation>
        <location evidence="1 5">Secreted</location>
    </subcellularLocation>
</comment>
<dbReference type="AlphaFoldDB" id="A0A8T1W5A9"/>
<comment type="caution">
    <text evidence="6">The sequence shown here is derived from an EMBL/GenBank/DDBJ whole genome shotgun (WGS) entry which is preliminary data.</text>
</comment>
<accession>A0A8T1W5A9</accession>
<dbReference type="GO" id="GO:0005576">
    <property type="term" value="C:extracellular region"/>
    <property type="evidence" value="ECO:0007669"/>
    <property type="project" value="UniProtKB-SubCell"/>
</dbReference>
<gene>
    <name evidence="6" type="ORF">PHYPSEUDO_014394</name>
</gene>
<evidence type="ECO:0000256" key="4">
    <source>
        <dbReference type="ARBA" id="ARBA00022729"/>
    </source>
</evidence>
<feature type="signal peptide" evidence="5">
    <location>
        <begin position="1"/>
        <end position="19"/>
    </location>
</feature>